<evidence type="ECO:0000256" key="1">
    <source>
        <dbReference type="ARBA" id="ARBA00002869"/>
    </source>
</evidence>
<comment type="function">
    <text evidence="1 8">Tetrapolymerization of the monopyrrole PBG into the hydroxymethylbilane pre-uroporphyrinogen in several discrete steps.</text>
</comment>
<accession>A0A1I2AXH8</accession>
<name>A0A1I2AXH8_9RHOB</name>
<dbReference type="Gene3D" id="3.30.160.40">
    <property type="entry name" value="Porphobilinogen deaminase, C-terminal domain"/>
    <property type="match status" value="1"/>
</dbReference>
<dbReference type="PRINTS" id="PR00151">
    <property type="entry name" value="PORPHBDMNASE"/>
</dbReference>
<comment type="miscellaneous">
    <text evidence="8">The porphobilinogen subunits are added to the dipyrromethane group.</text>
</comment>
<dbReference type="GO" id="GO:0005737">
    <property type="term" value="C:cytoplasm"/>
    <property type="evidence" value="ECO:0007669"/>
    <property type="project" value="UniProtKB-UniRule"/>
</dbReference>
<dbReference type="InterPro" id="IPR036803">
    <property type="entry name" value="Porphobilinogen_deaminase_C_sf"/>
</dbReference>
<evidence type="ECO:0000256" key="6">
    <source>
        <dbReference type="ARBA" id="ARBA00023244"/>
    </source>
</evidence>
<evidence type="ECO:0000256" key="4">
    <source>
        <dbReference type="ARBA" id="ARBA00011245"/>
    </source>
</evidence>
<evidence type="ECO:0000256" key="9">
    <source>
        <dbReference type="SAM" id="MobiDB-lite"/>
    </source>
</evidence>
<dbReference type="Pfam" id="PF03900">
    <property type="entry name" value="Porphobil_deamC"/>
    <property type="match status" value="1"/>
</dbReference>
<feature type="modified residue" description="S-(dipyrrolylmethanemethyl)cysteine" evidence="8">
    <location>
        <position position="250"/>
    </location>
</feature>
<dbReference type="EMBL" id="FOMS01000010">
    <property type="protein sequence ID" value="SFE47693.1"/>
    <property type="molecule type" value="Genomic_DNA"/>
</dbReference>
<feature type="domain" description="Porphobilinogen deaminase N-terminal" evidence="10">
    <location>
        <begin position="12"/>
        <end position="220"/>
    </location>
</feature>
<dbReference type="PANTHER" id="PTHR11557">
    <property type="entry name" value="PORPHOBILINOGEN DEAMINASE"/>
    <property type="match status" value="1"/>
</dbReference>
<dbReference type="Proteomes" id="UP000325289">
    <property type="component" value="Unassembled WGS sequence"/>
</dbReference>
<dbReference type="GO" id="GO:0006782">
    <property type="term" value="P:protoporphyrinogen IX biosynthetic process"/>
    <property type="evidence" value="ECO:0007669"/>
    <property type="project" value="UniProtKB-UniRule"/>
</dbReference>
<evidence type="ECO:0000313" key="12">
    <source>
        <dbReference type="EMBL" id="SFE47693.1"/>
    </source>
</evidence>
<feature type="region of interest" description="Disordered" evidence="9">
    <location>
        <begin position="274"/>
        <end position="295"/>
    </location>
</feature>
<feature type="compositionally biased region" description="Basic and acidic residues" evidence="9">
    <location>
        <begin position="274"/>
        <end position="287"/>
    </location>
</feature>
<proteinExistence type="inferred from homology"/>
<dbReference type="NCBIfam" id="TIGR00212">
    <property type="entry name" value="hemC"/>
    <property type="match status" value="1"/>
</dbReference>
<dbReference type="AlphaFoldDB" id="A0A1I2AXH8"/>
<dbReference type="SUPFAM" id="SSF53850">
    <property type="entry name" value="Periplasmic binding protein-like II"/>
    <property type="match status" value="1"/>
</dbReference>
<sequence length="324" mass="34879">MTIQMPSPDAPLKLGTRGSPLALAQANETRDRLADAFDLPHEAFEIVVIKTTGDRVIDRPLKEIGGKGLFTREIEAAMVSGEIDLAVHSMKDMPTLQPEGLVLDTYLPREDPRDAFISPEFSAVSDLPEGAVVGTSSLRRRAQVQHRRPDLEVVEFRGNVQTRLKKLEDGVARCTFLACAGLNRLAMSDLPQTPVAPEDMLPAIAQGAIGIERREDDSRAANLLAAIHDAKTAQRLAAERAFLAALDGSCETPIAGLALLDGSTLWLRGEVLRPDGSEAHSGERSGPVEDGPAMGRDLARDLLGRAGPDFFDWIAPEKVRGGGL</sequence>
<comment type="cofactor">
    <cofactor evidence="8">
        <name>dipyrromethane</name>
        <dbReference type="ChEBI" id="CHEBI:60342"/>
    </cofactor>
    <text evidence="8">Binds 1 dipyrromethane group covalently.</text>
</comment>
<comment type="pathway">
    <text evidence="2">Porphyrin-containing compound metabolism; protoporphyrin-IX biosynthesis; coproporphyrinogen-III from 5-aminolevulinate: step 2/4.</text>
</comment>
<evidence type="ECO:0000313" key="13">
    <source>
        <dbReference type="Proteomes" id="UP000325289"/>
    </source>
</evidence>
<keyword evidence="5 8" id="KW-0808">Transferase</keyword>
<dbReference type="OrthoDB" id="9810298at2"/>
<dbReference type="PROSITE" id="PS00533">
    <property type="entry name" value="PORPHOBILINOGEN_DEAM"/>
    <property type="match status" value="1"/>
</dbReference>
<feature type="domain" description="Porphobilinogen deaminase C-terminal" evidence="11">
    <location>
        <begin position="234"/>
        <end position="303"/>
    </location>
</feature>
<reference evidence="12 13" key="1">
    <citation type="submission" date="2016-10" db="EMBL/GenBank/DDBJ databases">
        <authorList>
            <person name="Varghese N."/>
            <person name="Submissions S."/>
        </authorList>
    </citation>
    <scope>NUCLEOTIDE SEQUENCE [LARGE SCALE GENOMIC DNA]</scope>
    <source>
        <strain evidence="13">YIM D21,KCTC 23444,ACCC 10710</strain>
    </source>
</reference>
<dbReference type="UniPathway" id="UPA00251">
    <property type="reaction ID" value="UER00319"/>
</dbReference>
<organism evidence="12 13">
    <name type="scientific">Roseivivax sediminis</name>
    <dbReference type="NCBI Taxonomy" id="936889"/>
    <lineage>
        <taxon>Bacteria</taxon>
        <taxon>Pseudomonadati</taxon>
        <taxon>Pseudomonadota</taxon>
        <taxon>Alphaproteobacteria</taxon>
        <taxon>Rhodobacterales</taxon>
        <taxon>Roseobacteraceae</taxon>
        <taxon>Roseivivax</taxon>
    </lineage>
</organism>
<dbReference type="GO" id="GO:0004418">
    <property type="term" value="F:hydroxymethylbilane synthase activity"/>
    <property type="evidence" value="ECO:0007669"/>
    <property type="project" value="UniProtKB-UniRule"/>
</dbReference>
<comment type="subunit">
    <text evidence="4 8">Monomer.</text>
</comment>
<dbReference type="InterPro" id="IPR022417">
    <property type="entry name" value="Porphobilin_deaminase_N"/>
</dbReference>
<evidence type="ECO:0000256" key="7">
    <source>
        <dbReference type="ARBA" id="ARBA00048169"/>
    </source>
</evidence>
<dbReference type="HAMAP" id="MF_00260">
    <property type="entry name" value="Porphobil_deam"/>
    <property type="match status" value="1"/>
</dbReference>
<dbReference type="EC" id="2.5.1.61" evidence="8"/>
<comment type="similarity">
    <text evidence="3 8">Belongs to the HMBS family.</text>
</comment>
<keyword evidence="6 8" id="KW-0627">Porphyrin biosynthesis</keyword>
<dbReference type="SUPFAM" id="SSF54782">
    <property type="entry name" value="Porphobilinogen deaminase (hydroxymethylbilane synthase), C-terminal domain"/>
    <property type="match status" value="1"/>
</dbReference>
<gene>
    <name evidence="8" type="primary">hemC</name>
    <name evidence="12" type="ORF">SAMN04515678_11072</name>
</gene>
<evidence type="ECO:0000259" key="11">
    <source>
        <dbReference type="Pfam" id="PF03900"/>
    </source>
</evidence>
<evidence type="ECO:0000256" key="3">
    <source>
        <dbReference type="ARBA" id="ARBA00005638"/>
    </source>
</evidence>
<dbReference type="FunFam" id="3.40.190.10:FF:000005">
    <property type="entry name" value="Porphobilinogen deaminase"/>
    <property type="match status" value="1"/>
</dbReference>
<keyword evidence="13" id="KW-1185">Reference proteome</keyword>
<evidence type="ECO:0000256" key="2">
    <source>
        <dbReference type="ARBA" id="ARBA00004735"/>
    </source>
</evidence>
<dbReference type="InterPro" id="IPR022418">
    <property type="entry name" value="Porphobilinogen_deaminase_C"/>
</dbReference>
<dbReference type="InterPro" id="IPR022419">
    <property type="entry name" value="Porphobilin_deaminase_cofac_BS"/>
</dbReference>
<evidence type="ECO:0000259" key="10">
    <source>
        <dbReference type="Pfam" id="PF01379"/>
    </source>
</evidence>
<dbReference type="Pfam" id="PF01379">
    <property type="entry name" value="Porphobil_deam"/>
    <property type="match status" value="1"/>
</dbReference>
<dbReference type="PANTHER" id="PTHR11557:SF0">
    <property type="entry name" value="PORPHOBILINOGEN DEAMINASE"/>
    <property type="match status" value="1"/>
</dbReference>
<protein>
    <recommendedName>
        <fullName evidence="8">Porphobilinogen deaminase</fullName>
        <shortName evidence="8">PBG</shortName>
        <ecNumber evidence="8">2.5.1.61</ecNumber>
    </recommendedName>
    <alternativeName>
        <fullName evidence="8">Hydroxymethylbilane synthase</fullName>
        <shortName evidence="8">HMBS</shortName>
    </alternativeName>
    <alternativeName>
        <fullName evidence="8">Pre-uroporphyrinogen synthase</fullName>
    </alternativeName>
</protein>
<dbReference type="RefSeq" id="WP_149756867.1">
    <property type="nucleotide sequence ID" value="NZ_FOMS01000010.1"/>
</dbReference>
<comment type="catalytic activity">
    <reaction evidence="7 8">
        <text>4 porphobilinogen + H2O = hydroxymethylbilane + 4 NH4(+)</text>
        <dbReference type="Rhea" id="RHEA:13185"/>
        <dbReference type="ChEBI" id="CHEBI:15377"/>
        <dbReference type="ChEBI" id="CHEBI:28938"/>
        <dbReference type="ChEBI" id="CHEBI:57845"/>
        <dbReference type="ChEBI" id="CHEBI:58126"/>
        <dbReference type="EC" id="2.5.1.61"/>
    </reaction>
</comment>
<evidence type="ECO:0000256" key="8">
    <source>
        <dbReference type="HAMAP-Rule" id="MF_00260"/>
    </source>
</evidence>
<dbReference type="InterPro" id="IPR000860">
    <property type="entry name" value="HemC"/>
</dbReference>
<dbReference type="PIRSF" id="PIRSF001438">
    <property type="entry name" value="4pyrrol_synth_OHMeBilane_synth"/>
    <property type="match status" value="1"/>
</dbReference>
<evidence type="ECO:0000256" key="5">
    <source>
        <dbReference type="ARBA" id="ARBA00022679"/>
    </source>
</evidence>
<dbReference type="Gene3D" id="3.40.190.10">
    <property type="entry name" value="Periplasmic binding protein-like II"/>
    <property type="match status" value="2"/>
</dbReference>